<feature type="transmembrane region" description="Helical" evidence="1">
    <location>
        <begin position="455"/>
        <end position="486"/>
    </location>
</feature>
<dbReference type="InterPro" id="IPR010090">
    <property type="entry name" value="Phage_tape_meas"/>
</dbReference>
<evidence type="ECO:0000259" key="2">
    <source>
        <dbReference type="Pfam" id="PF10145"/>
    </source>
</evidence>
<sequence length="761" mass="77662">MAEEVGVAFVRLVPSMRGFGPEAQQAMNDAMQGPARNAGEEAGGEAGGKFGQAFKGALLGAGLLAGAALIGGVTEALDQSKIVGKLRAQLGATPAEAKKYGEIAGELFAGAIVTDFQQGADTIRAVMSSGLVPAGATNKQIKSIATNAADLANTFDIDLQAAANAAGGMMKNGLAKNGTEAFDLLAAGMTGLGPASEDLVETVSEYGPVFKSAGLSGQTALGLIKQAVQGGWVKDTDKIGDAFKELNLRATEGSKGVTEAFKTLGLDAKQTGDDIAAGGARGEKAMGQVMDQLKKLGPNSQEAKQIVSTLFGGPGEDLGAALFALDIGKASKAMDGAKGSADKLGDGLRDNAGTKVTQFTRSLQQNVVEFLGGTVIPAMDDFRGYVTRSFAGVWAEAGKGSDGTADRIIGFVTVLGQRLGQKIVELAPKAVEGLLGLGGKIADFVTANPGKVFKIAAIAAALTIAIVALPLLVGAALSAAAALMMIGFAKRLISFLGENIPKWWDAFTGWVGEKASQAGTMFSVLGSAIGRWFSGLWSKYVSGPVSRQWTSFIGTVQALPGRAVGALAALGSSLATTSSRAWQRFKDSAARKAVDFIAWVGGMPGRITRGIGSLGSLLYNKGQDVVRGLWNGIKSMGGWLRDTLTGWAKDIIPGPVAKALGIGSPSKVMAKAVGRWLPPGIAEGWKANLGDLTAMGAATATAATSALPAGAAPVRAAAAAAGTTVVIDGRNMPRALEEWLRHNVRTIGGGSTDKWLGQGAG</sequence>
<keyword evidence="1" id="KW-0472">Membrane</keyword>
<dbReference type="EMBL" id="JARAYU010000018">
    <property type="protein sequence ID" value="MDX3705292.1"/>
    <property type="molecule type" value="Genomic_DNA"/>
</dbReference>
<dbReference type="RefSeq" id="WP_319063383.1">
    <property type="nucleotide sequence ID" value="NZ_JARAYT010000010.1"/>
</dbReference>
<accession>A0ABU4NRH9</accession>
<keyword evidence="4" id="KW-1185">Reference proteome</keyword>
<keyword evidence="1" id="KW-0812">Transmembrane</keyword>
<evidence type="ECO:0000313" key="3">
    <source>
        <dbReference type="EMBL" id="MDX3705292.1"/>
    </source>
</evidence>
<feature type="domain" description="Phage tail tape measure protein" evidence="2">
    <location>
        <begin position="130"/>
        <end position="312"/>
    </location>
</feature>
<dbReference type="Pfam" id="PF10145">
    <property type="entry name" value="PhageMin_Tail"/>
    <property type="match status" value="1"/>
</dbReference>
<comment type="caution">
    <text evidence="3">The sequence shown here is derived from an EMBL/GenBank/DDBJ whole genome shotgun (WGS) entry which is preliminary data.</text>
</comment>
<reference evidence="3 4" key="1">
    <citation type="journal article" date="2023" name="Microb. Genom.">
        <title>Mesoterricola silvestris gen. nov., sp. nov., Mesoterricola sediminis sp. nov., Geothrix oryzae sp. nov., Geothrix edaphica sp. nov., Geothrix rubra sp. nov., and Geothrix limicola sp. nov., six novel members of Acidobacteriota isolated from soils.</title>
        <authorList>
            <person name="Weisberg A.J."/>
            <person name="Pearce E."/>
            <person name="Kramer C.G."/>
            <person name="Chang J.H."/>
            <person name="Clarke C.R."/>
        </authorList>
    </citation>
    <scope>NUCLEOTIDE SEQUENCE [LARGE SCALE GENOMIC DNA]</scope>
    <source>
        <strain evidence="3 4">ID09-01A</strain>
    </source>
</reference>
<organism evidence="3 4">
    <name type="scientific">Streptomyces europaeiscabiei</name>
    <dbReference type="NCBI Taxonomy" id="146819"/>
    <lineage>
        <taxon>Bacteria</taxon>
        <taxon>Bacillati</taxon>
        <taxon>Actinomycetota</taxon>
        <taxon>Actinomycetes</taxon>
        <taxon>Kitasatosporales</taxon>
        <taxon>Streptomycetaceae</taxon>
        <taxon>Streptomyces</taxon>
    </lineage>
</organism>
<evidence type="ECO:0000313" key="4">
    <source>
        <dbReference type="Proteomes" id="UP001271274"/>
    </source>
</evidence>
<gene>
    <name evidence="3" type="ORF">PV662_37225</name>
</gene>
<keyword evidence="1" id="KW-1133">Transmembrane helix</keyword>
<dbReference type="Proteomes" id="UP001271274">
    <property type="component" value="Unassembled WGS sequence"/>
</dbReference>
<name>A0ABU4NRH9_9ACTN</name>
<dbReference type="NCBIfam" id="TIGR01760">
    <property type="entry name" value="tape_meas_TP901"/>
    <property type="match status" value="1"/>
</dbReference>
<protein>
    <submittedName>
        <fullName evidence="3">Phage tail tape measure protein</fullName>
    </submittedName>
</protein>
<evidence type="ECO:0000256" key="1">
    <source>
        <dbReference type="SAM" id="Phobius"/>
    </source>
</evidence>
<proteinExistence type="predicted"/>